<name>A0A5N5HDG5_9ROSA</name>
<evidence type="ECO:0000313" key="2">
    <source>
        <dbReference type="Proteomes" id="UP000327157"/>
    </source>
</evidence>
<reference evidence="1 2" key="1">
    <citation type="submission" date="2019-09" db="EMBL/GenBank/DDBJ databases">
        <authorList>
            <person name="Ou C."/>
        </authorList>
    </citation>
    <scope>NUCLEOTIDE SEQUENCE [LARGE SCALE GENOMIC DNA]</scope>
    <source>
        <strain evidence="1">S2</strain>
        <tissue evidence="1">Leaf</tissue>
    </source>
</reference>
<reference evidence="1 2" key="3">
    <citation type="submission" date="2019-11" db="EMBL/GenBank/DDBJ databases">
        <title>A de novo genome assembly of a pear dwarfing rootstock.</title>
        <authorList>
            <person name="Wang F."/>
            <person name="Wang J."/>
            <person name="Li S."/>
            <person name="Zhang Y."/>
            <person name="Fang M."/>
            <person name="Ma L."/>
            <person name="Zhao Y."/>
            <person name="Jiang S."/>
        </authorList>
    </citation>
    <scope>NUCLEOTIDE SEQUENCE [LARGE SCALE GENOMIC DNA]</scope>
    <source>
        <strain evidence="1">S2</strain>
        <tissue evidence="1">Leaf</tissue>
    </source>
</reference>
<protein>
    <submittedName>
        <fullName evidence="1">DnaJ-like protein subfamily B member 4</fullName>
    </submittedName>
</protein>
<accession>A0A5N5HDG5</accession>
<keyword evidence="2" id="KW-1185">Reference proteome</keyword>
<reference evidence="2" key="2">
    <citation type="submission" date="2019-10" db="EMBL/GenBank/DDBJ databases">
        <title>A de novo genome assembly of a pear dwarfing rootstock.</title>
        <authorList>
            <person name="Wang F."/>
            <person name="Wang J."/>
            <person name="Li S."/>
            <person name="Zhang Y."/>
            <person name="Fang M."/>
            <person name="Ma L."/>
            <person name="Zhao Y."/>
            <person name="Jiang S."/>
        </authorList>
    </citation>
    <scope>NUCLEOTIDE SEQUENCE [LARGE SCALE GENOMIC DNA]</scope>
</reference>
<proteinExistence type="predicted"/>
<dbReference type="EMBL" id="SMOL01000160">
    <property type="protein sequence ID" value="KAB2624613.1"/>
    <property type="molecule type" value="Genomic_DNA"/>
</dbReference>
<gene>
    <name evidence="1" type="ORF">D8674_016273</name>
</gene>
<comment type="caution">
    <text evidence="1">The sequence shown here is derived from an EMBL/GenBank/DDBJ whole genome shotgun (WGS) entry which is preliminary data.</text>
</comment>
<organism evidence="1 2">
    <name type="scientific">Pyrus ussuriensis x Pyrus communis</name>
    <dbReference type="NCBI Taxonomy" id="2448454"/>
    <lineage>
        <taxon>Eukaryota</taxon>
        <taxon>Viridiplantae</taxon>
        <taxon>Streptophyta</taxon>
        <taxon>Embryophyta</taxon>
        <taxon>Tracheophyta</taxon>
        <taxon>Spermatophyta</taxon>
        <taxon>Magnoliopsida</taxon>
        <taxon>eudicotyledons</taxon>
        <taxon>Gunneridae</taxon>
        <taxon>Pentapetalae</taxon>
        <taxon>rosids</taxon>
        <taxon>fabids</taxon>
        <taxon>Rosales</taxon>
        <taxon>Rosaceae</taxon>
        <taxon>Amygdaloideae</taxon>
        <taxon>Maleae</taxon>
        <taxon>Pyrus</taxon>
    </lineage>
</organism>
<dbReference type="Proteomes" id="UP000327157">
    <property type="component" value="Chromosome 16"/>
</dbReference>
<dbReference type="AlphaFoldDB" id="A0A5N5HDG5"/>
<sequence>MTCKPSPLAYQFLDSNVQGITSTQHSPQTILLFCTEFPFLDRIFRDGHYAITSLATTSSWPGLIMSLTGIMRTLPSNVVRLTNAPVRASSLVEIISE</sequence>
<evidence type="ECO:0000313" key="1">
    <source>
        <dbReference type="EMBL" id="KAB2624613.1"/>
    </source>
</evidence>